<evidence type="ECO:0000256" key="1">
    <source>
        <dbReference type="SAM" id="Phobius"/>
    </source>
</evidence>
<accession>W6Y2H8</accession>
<evidence type="ECO:0000313" key="3">
    <source>
        <dbReference type="Proteomes" id="UP000053841"/>
    </source>
</evidence>
<name>W6Y2H8_COCC2</name>
<dbReference type="HOGENOM" id="CLU_3142805_0_0_1"/>
<feature type="transmembrane region" description="Helical" evidence="1">
    <location>
        <begin position="20"/>
        <end position="41"/>
    </location>
</feature>
<dbReference type="RefSeq" id="XP_007713902.1">
    <property type="nucleotide sequence ID" value="XM_007715712.1"/>
</dbReference>
<organism evidence="2 3">
    <name type="scientific">Cochliobolus carbonum (strain 26-R-13)</name>
    <name type="common">Maize leaf spot fungus</name>
    <name type="synonym">Bipolaris zeicola</name>
    <dbReference type="NCBI Taxonomy" id="930089"/>
    <lineage>
        <taxon>Eukaryota</taxon>
        <taxon>Fungi</taxon>
        <taxon>Dikarya</taxon>
        <taxon>Ascomycota</taxon>
        <taxon>Pezizomycotina</taxon>
        <taxon>Dothideomycetes</taxon>
        <taxon>Pleosporomycetidae</taxon>
        <taxon>Pleosporales</taxon>
        <taxon>Pleosporineae</taxon>
        <taxon>Pleosporaceae</taxon>
        <taxon>Bipolaris</taxon>
    </lineage>
</organism>
<keyword evidence="1" id="KW-0812">Transmembrane</keyword>
<reference evidence="2 3" key="1">
    <citation type="journal article" date="2013" name="PLoS Genet.">
        <title>Comparative genome structure, secondary metabolite, and effector coding capacity across Cochliobolus pathogens.</title>
        <authorList>
            <person name="Condon B.J."/>
            <person name="Leng Y."/>
            <person name="Wu D."/>
            <person name="Bushley K.E."/>
            <person name="Ohm R.A."/>
            <person name="Otillar R."/>
            <person name="Martin J."/>
            <person name="Schackwitz W."/>
            <person name="Grimwood J."/>
            <person name="MohdZainudin N."/>
            <person name="Xue C."/>
            <person name="Wang R."/>
            <person name="Manning V.A."/>
            <person name="Dhillon B."/>
            <person name="Tu Z.J."/>
            <person name="Steffenson B.J."/>
            <person name="Salamov A."/>
            <person name="Sun H."/>
            <person name="Lowry S."/>
            <person name="LaButti K."/>
            <person name="Han J."/>
            <person name="Copeland A."/>
            <person name="Lindquist E."/>
            <person name="Barry K."/>
            <person name="Schmutz J."/>
            <person name="Baker S.E."/>
            <person name="Ciuffetti L.M."/>
            <person name="Grigoriev I.V."/>
            <person name="Zhong S."/>
            <person name="Turgeon B.G."/>
        </authorList>
    </citation>
    <scope>NUCLEOTIDE SEQUENCE [LARGE SCALE GENOMIC DNA]</scope>
    <source>
        <strain evidence="2 3">26-R-13</strain>
    </source>
</reference>
<protein>
    <submittedName>
        <fullName evidence="2">Uncharacterized protein</fullName>
    </submittedName>
</protein>
<proteinExistence type="predicted"/>
<dbReference type="GeneID" id="19142130"/>
<sequence length="49" mass="5356">MYLEVPVPPSPPPYPPFNSLVLPPCSATPAYVFLVAVAASVRRRYVIGR</sequence>
<evidence type="ECO:0000313" key="2">
    <source>
        <dbReference type="EMBL" id="EUC31825.1"/>
    </source>
</evidence>
<keyword evidence="3" id="KW-1185">Reference proteome</keyword>
<dbReference type="EMBL" id="KI964650">
    <property type="protein sequence ID" value="EUC31825.1"/>
    <property type="molecule type" value="Genomic_DNA"/>
</dbReference>
<keyword evidence="1" id="KW-1133">Transmembrane helix</keyword>
<dbReference type="Proteomes" id="UP000053841">
    <property type="component" value="Unassembled WGS sequence"/>
</dbReference>
<dbReference type="AlphaFoldDB" id="W6Y2H8"/>
<dbReference type="KEGG" id="bze:COCCADRAFT_100351"/>
<gene>
    <name evidence="2" type="ORF">COCCADRAFT_100351</name>
</gene>
<keyword evidence="1" id="KW-0472">Membrane</keyword>